<reference evidence="2 3" key="1">
    <citation type="submission" date="2014-10" db="EMBL/GenBank/DDBJ databases">
        <title>Draft genome of the hookworm Ancylostoma caninum.</title>
        <authorList>
            <person name="Mitreva M."/>
        </authorList>
    </citation>
    <scope>NUCLEOTIDE SEQUENCE [LARGE SCALE GENOMIC DNA]</scope>
    <source>
        <strain evidence="2 3">Baltimore</strain>
    </source>
</reference>
<accession>A0A368F7F3</accession>
<evidence type="ECO:0000313" key="3">
    <source>
        <dbReference type="Proteomes" id="UP000252519"/>
    </source>
</evidence>
<dbReference type="EMBL" id="JOJR01006015">
    <property type="protein sequence ID" value="RCN26805.1"/>
    <property type="molecule type" value="Genomic_DNA"/>
</dbReference>
<gene>
    <name evidence="2" type="ORF">ANCCAN_27468</name>
</gene>
<feature type="chain" id="PRO_5016612611" description="Saposin B-type domain-containing protein" evidence="1">
    <location>
        <begin position="19"/>
        <end position="99"/>
    </location>
</feature>
<dbReference type="OrthoDB" id="438440at2759"/>
<sequence>MLHLPIVVIFSSLVPSLALYPRKTNYNEDTARTLLHMSAAAYGDLHQVCLNRIHSSPYKVLTPLKERCDEKDNNCAGYIGKLLSTLCNDVGPNFRMLAF</sequence>
<name>A0A368F7F3_ANCCA</name>
<keyword evidence="1" id="KW-0732">Signal</keyword>
<dbReference type="AlphaFoldDB" id="A0A368F7F3"/>
<proteinExistence type="predicted"/>
<evidence type="ECO:0008006" key="4">
    <source>
        <dbReference type="Google" id="ProtNLM"/>
    </source>
</evidence>
<feature type="signal peptide" evidence="1">
    <location>
        <begin position="1"/>
        <end position="18"/>
    </location>
</feature>
<keyword evidence="3" id="KW-1185">Reference proteome</keyword>
<evidence type="ECO:0000256" key="1">
    <source>
        <dbReference type="SAM" id="SignalP"/>
    </source>
</evidence>
<organism evidence="2 3">
    <name type="scientific">Ancylostoma caninum</name>
    <name type="common">Dog hookworm</name>
    <dbReference type="NCBI Taxonomy" id="29170"/>
    <lineage>
        <taxon>Eukaryota</taxon>
        <taxon>Metazoa</taxon>
        <taxon>Ecdysozoa</taxon>
        <taxon>Nematoda</taxon>
        <taxon>Chromadorea</taxon>
        <taxon>Rhabditida</taxon>
        <taxon>Rhabditina</taxon>
        <taxon>Rhabditomorpha</taxon>
        <taxon>Strongyloidea</taxon>
        <taxon>Ancylostomatidae</taxon>
        <taxon>Ancylostomatinae</taxon>
        <taxon>Ancylostoma</taxon>
    </lineage>
</organism>
<protein>
    <recommendedName>
        <fullName evidence="4">Saposin B-type domain-containing protein</fullName>
    </recommendedName>
</protein>
<dbReference type="Proteomes" id="UP000252519">
    <property type="component" value="Unassembled WGS sequence"/>
</dbReference>
<evidence type="ECO:0000313" key="2">
    <source>
        <dbReference type="EMBL" id="RCN26805.1"/>
    </source>
</evidence>
<comment type="caution">
    <text evidence="2">The sequence shown here is derived from an EMBL/GenBank/DDBJ whole genome shotgun (WGS) entry which is preliminary data.</text>
</comment>